<name>A0A5S4ZP55_9FIRM</name>
<sequence>MALSRVKQVVEQIRTFSQAEKAELLKTLLNEKLLPINEDHFTEEEISEIKTAQQEVARGEWVDFDEFRKPQALEAIIGRRFR</sequence>
<protein>
    <recommendedName>
        <fullName evidence="3">Addiction module component</fullName>
    </recommendedName>
</protein>
<dbReference type="EMBL" id="VNHM01000014">
    <property type="protein sequence ID" value="TYO94537.1"/>
    <property type="molecule type" value="Genomic_DNA"/>
</dbReference>
<accession>A0A5S4ZP55</accession>
<evidence type="ECO:0008006" key="3">
    <source>
        <dbReference type="Google" id="ProtNLM"/>
    </source>
</evidence>
<gene>
    <name evidence="1" type="ORF">LX24_02373</name>
</gene>
<evidence type="ECO:0000313" key="2">
    <source>
        <dbReference type="Proteomes" id="UP000323166"/>
    </source>
</evidence>
<reference evidence="1 2" key="1">
    <citation type="submission" date="2019-07" db="EMBL/GenBank/DDBJ databases">
        <title>Genomic Encyclopedia of Type Strains, Phase I: the one thousand microbial genomes (KMG-I) project.</title>
        <authorList>
            <person name="Kyrpides N."/>
        </authorList>
    </citation>
    <scope>NUCLEOTIDE SEQUENCE [LARGE SCALE GENOMIC DNA]</scope>
    <source>
        <strain evidence="1 2">DSM 6562</strain>
    </source>
</reference>
<comment type="caution">
    <text evidence="1">The sequence shown here is derived from an EMBL/GenBank/DDBJ whole genome shotgun (WGS) entry which is preliminary data.</text>
</comment>
<proteinExistence type="predicted"/>
<dbReference type="AlphaFoldDB" id="A0A5S4ZP55"/>
<organism evidence="1 2">
    <name type="scientific">Desulfallas thermosapovorans DSM 6562</name>
    <dbReference type="NCBI Taxonomy" id="1121431"/>
    <lineage>
        <taxon>Bacteria</taxon>
        <taxon>Bacillati</taxon>
        <taxon>Bacillota</taxon>
        <taxon>Clostridia</taxon>
        <taxon>Eubacteriales</taxon>
        <taxon>Desulfallaceae</taxon>
        <taxon>Desulfallas</taxon>
    </lineage>
</organism>
<dbReference type="Proteomes" id="UP000323166">
    <property type="component" value="Unassembled WGS sequence"/>
</dbReference>
<evidence type="ECO:0000313" key="1">
    <source>
        <dbReference type="EMBL" id="TYO94537.1"/>
    </source>
</evidence>
<keyword evidence="2" id="KW-1185">Reference proteome</keyword>